<comment type="caution">
    <text evidence="2">The sequence shown here is derived from an EMBL/GenBank/DDBJ whole genome shotgun (WGS) entry which is preliminary data.</text>
</comment>
<evidence type="ECO:0000313" key="3">
    <source>
        <dbReference type="Proteomes" id="UP000551758"/>
    </source>
</evidence>
<feature type="compositionally biased region" description="Gly residues" evidence="1">
    <location>
        <begin position="15"/>
        <end position="28"/>
    </location>
</feature>
<organism evidence="2 3">
    <name type="scientific">Diceros bicornis minor</name>
    <name type="common">South-central black rhinoceros</name>
    <dbReference type="NCBI Taxonomy" id="77932"/>
    <lineage>
        <taxon>Eukaryota</taxon>
        <taxon>Metazoa</taxon>
        <taxon>Chordata</taxon>
        <taxon>Craniata</taxon>
        <taxon>Vertebrata</taxon>
        <taxon>Euteleostomi</taxon>
        <taxon>Mammalia</taxon>
        <taxon>Eutheria</taxon>
        <taxon>Laurasiatheria</taxon>
        <taxon>Perissodactyla</taxon>
        <taxon>Rhinocerotidae</taxon>
        <taxon>Diceros</taxon>
    </lineage>
</organism>
<gene>
    <name evidence="2" type="ORF">HPG69_015513</name>
</gene>
<protein>
    <submittedName>
        <fullName evidence="2">Uncharacterized protein</fullName>
    </submittedName>
</protein>
<dbReference type="AlphaFoldDB" id="A0A7J7FLU8"/>
<accession>A0A7J7FLU8</accession>
<evidence type="ECO:0000256" key="1">
    <source>
        <dbReference type="SAM" id="MobiDB-lite"/>
    </source>
</evidence>
<keyword evidence="3" id="KW-1185">Reference proteome</keyword>
<reference evidence="2 3" key="1">
    <citation type="journal article" date="2020" name="Mol. Biol. Evol.">
        <title>Interspecific Gene Flow and the Evolution of Specialization in Black and White Rhinoceros.</title>
        <authorList>
            <person name="Moodley Y."/>
            <person name="Westbury M.V."/>
            <person name="Russo I.M."/>
            <person name="Gopalakrishnan S."/>
            <person name="Rakotoarivelo A."/>
            <person name="Olsen R.A."/>
            <person name="Prost S."/>
            <person name="Tunstall T."/>
            <person name="Ryder O.A."/>
            <person name="Dalen L."/>
            <person name="Bruford M.W."/>
        </authorList>
    </citation>
    <scope>NUCLEOTIDE SEQUENCE [LARGE SCALE GENOMIC DNA]</scope>
    <source>
        <strain evidence="2">SBR-YM</strain>
        <tissue evidence="2">Skin</tissue>
    </source>
</reference>
<sequence>MASSLKKHQMADGAGATGGPGGPRGPGMGRTQAASVEASSGVAGTTVTAEDKEWIPITKLGHLVKDMKIKSLEEISLLPAQQGI</sequence>
<dbReference type="Proteomes" id="UP000551758">
    <property type="component" value="Unassembled WGS sequence"/>
</dbReference>
<feature type="compositionally biased region" description="Low complexity" evidence="1">
    <location>
        <begin position="29"/>
        <end position="44"/>
    </location>
</feature>
<proteinExistence type="predicted"/>
<name>A0A7J7FLU8_DICBM</name>
<feature type="region of interest" description="Disordered" evidence="1">
    <location>
        <begin position="1"/>
        <end position="48"/>
    </location>
</feature>
<evidence type="ECO:0000313" key="2">
    <source>
        <dbReference type="EMBL" id="KAF5929040.1"/>
    </source>
</evidence>
<dbReference type="Gene3D" id="3.30.160.20">
    <property type="match status" value="1"/>
</dbReference>
<dbReference type="EMBL" id="JACDTQ010000140">
    <property type="protein sequence ID" value="KAF5929040.1"/>
    <property type="molecule type" value="Genomic_DNA"/>
</dbReference>